<dbReference type="Proteomes" id="UP000004754">
    <property type="component" value="Unassembled WGS sequence"/>
</dbReference>
<keyword evidence="1" id="KW-0472">Membrane</keyword>
<evidence type="ECO:0000313" key="2">
    <source>
        <dbReference type="EMBL" id="EFV01510.1"/>
    </source>
</evidence>
<proteinExistence type="predicted"/>
<dbReference type="STRING" id="887929.HMP0721_1431"/>
<gene>
    <name evidence="2" type="ORF">HMP0721_1431</name>
</gene>
<evidence type="ECO:0000313" key="3">
    <source>
        <dbReference type="Proteomes" id="UP000004754"/>
    </source>
</evidence>
<keyword evidence="1" id="KW-1133">Transmembrane helix</keyword>
<comment type="caution">
    <text evidence="2">The sequence shown here is derived from an EMBL/GenBank/DDBJ whole genome shotgun (WGS) entry which is preliminary data.</text>
</comment>
<sequence>MLNSTEFSSIIAFPLILGISNLCFKKKKGRHSLIYFLTFELQNVNVNHRPEMFKDRVSHNAPPKMIFWQIIILEDSPYHLSFTAPYFFKIAGARI</sequence>
<keyword evidence="1" id="KW-0812">Transmembrane</keyword>
<name>E6MHE6_9FIRM</name>
<dbReference type="EMBL" id="AEQN01000017">
    <property type="protein sequence ID" value="EFV01510.1"/>
    <property type="molecule type" value="Genomic_DNA"/>
</dbReference>
<keyword evidence="3" id="KW-1185">Reference proteome</keyword>
<protein>
    <submittedName>
        <fullName evidence="2">Uncharacterized protein</fullName>
    </submittedName>
</protein>
<reference evidence="2 3" key="1">
    <citation type="submission" date="2010-12" db="EMBL/GenBank/DDBJ databases">
        <authorList>
            <person name="Muzny D."/>
            <person name="Qin X."/>
            <person name="Deng J."/>
            <person name="Jiang H."/>
            <person name="Liu Y."/>
            <person name="Qu J."/>
            <person name="Song X.-Z."/>
            <person name="Zhang L."/>
            <person name="Thornton R."/>
            <person name="Coyle M."/>
            <person name="Francisco L."/>
            <person name="Jackson L."/>
            <person name="Javaid M."/>
            <person name="Korchina V."/>
            <person name="Kovar C."/>
            <person name="Mata R."/>
            <person name="Mathew T."/>
            <person name="Ngo R."/>
            <person name="Nguyen L."/>
            <person name="Nguyen N."/>
            <person name="Okwuonu G."/>
            <person name="Ongeri F."/>
            <person name="Pham C."/>
            <person name="Simmons D."/>
            <person name="Wilczek-Boney K."/>
            <person name="Hale W."/>
            <person name="Jakkamsetti A."/>
            <person name="Pham P."/>
            <person name="Ruth R."/>
            <person name="San Lucas F."/>
            <person name="Warren J."/>
            <person name="Zhang J."/>
            <person name="Zhao Z."/>
            <person name="Zhou C."/>
            <person name="Zhu D."/>
            <person name="Lee S."/>
            <person name="Bess C."/>
            <person name="Blankenburg K."/>
            <person name="Forbes L."/>
            <person name="Fu Q."/>
            <person name="Gubbala S."/>
            <person name="Hirani K."/>
            <person name="Jayaseelan J.C."/>
            <person name="Lara F."/>
            <person name="Munidasa M."/>
            <person name="Palculict T."/>
            <person name="Patil S."/>
            <person name="Pu L.-L."/>
            <person name="Saada N."/>
            <person name="Tang L."/>
            <person name="Weissenberger G."/>
            <person name="Zhu Y."/>
            <person name="Hemphill L."/>
            <person name="Shang Y."/>
            <person name="Youmans B."/>
            <person name="Ayvaz T."/>
            <person name="Ross M."/>
            <person name="Santibanez J."/>
            <person name="Aqrawi P."/>
            <person name="Gross S."/>
            <person name="Joshi V."/>
            <person name="Fowler G."/>
            <person name="Nazareth L."/>
            <person name="Reid J."/>
            <person name="Worley K."/>
            <person name="Petrosino J."/>
            <person name="Highlander S."/>
            <person name="Gibbs R."/>
        </authorList>
    </citation>
    <scope>NUCLEOTIDE SEQUENCE [LARGE SCALE GENOMIC DNA]</scope>
    <source>
        <strain evidence="2 3">ATCC 23263</strain>
    </source>
</reference>
<dbReference type="HOGENOM" id="CLU_2370594_0_0_9"/>
<evidence type="ECO:0000256" key="1">
    <source>
        <dbReference type="SAM" id="Phobius"/>
    </source>
</evidence>
<feature type="transmembrane region" description="Helical" evidence="1">
    <location>
        <begin position="6"/>
        <end position="24"/>
    </location>
</feature>
<dbReference type="AlphaFoldDB" id="E6MHE6"/>
<organism evidence="2 3">
    <name type="scientific">Pseudoramibacter alactolyticus ATCC 23263</name>
    <dbReference type="NCBI Taxonomy" id="887929"/>
    <lineage>
        <taxon>Bacteria</taxon>
        <taxon>Bacillati</taxon>
        <taxon>Bacillota</taxon>
        <taxon>Clostridia</taxon>
        <taxon>Eubacteriales</taxon>
        <taxon>Eubacteriaceae</taxon>
        <taxon>Pseudoramibacter</taxon>
    </lineage>
</organism>
<accession>E6MHE6</accession>